<proteinExistence type="predicted"/>
<organism evidence="1 2">
    <name type="scientific">Araneus ventricosus</name>
    <name type="common">Orbweaver spider</name>
    <name type="synonym">Epeira ventricosa</name>
    <dbReference type="NCBI Taxonomy" id="182803"/>
    <lineage>
        <taxon>Eukaryota</taxon>
        <taxon>Metazoa</taxon>
        <taxon>Ecdysozoa</taxon>
        <taxon>Arthropoda</taxon>
        <taxon>Chelicerata</taxon>
        <taxon>Arachnida</taxon>
        <taxon>Araneae</taxon>
        <taxon>Araneomorphae</taxon>
        <taxon>Entelegynae</taxon>
        <taxon>Araneoidea</taxon>
        <taxon>Araneidae</taxon>
        <taxon>Araneus</taxon>
    </lineage>
</organism>
<dbReference type="AlphaFoldDB" id="A0A4Y2BUA9"/>
<accession>A0A4Y2BUA9</accession>
<keyword evidence="2" id="KW-1185">Reference proteome</keyword>
<dbReference type="EMBL" id="BGPR01000115">
    <property type="protein sequence ID" value="GBL95851.1"/>
    <property type="molecule type" value="Genomic_DNA"/>
</dbReference>
<evidence type="ECO:0000313" key="1">
    <source>
        <dbReference type="EMBL" id="GBL95851.1"/>
    </source>
</evidence>
<sequence length="44" mass="5144">MNFRARIEKGEDIFLFLTCKKAEKTHVRSHAGNRKNNQNVAIEK</sequence>
<evidence type="ECO:0000313" key="2">
    <source>
        <dbReference type="Proteomes" id="UP000499080"/>
    </source>
</evidence>
<comment type="caution">
    <text evidence="1">The sequence shown here is derived from an EMBL/GenBank/DDBJ whole genome shotgun (WGS) entry which is preliminary data.</text>
</comment>
<dbReference type="Proteomes" id="UP000499080">
    <property type="component" value="Unassembled WGS sequence"/>
</dbReference>
<reference evidence="1 2" key="1">
    <citation type="journal article" date="2019" name="Sci. Rep.">
        <title>Orb-weaving spider Araneus ventricosus genome elucidates the spidroin gene catalogue.</title>
        <authorList>
            <person name="Kono N."/>
            <person name="Nakamura H."/>
            <person name="Ohtoshi R."/>
            <person name="Moran D.A.P."/>
            <person name="Shinohara A."/>
            <person name="Yoshida Y."/>
            <person name="Fujiwara M."/>
            <person name="Mori M."/>
            <person name="Tomita M."/>
            <person name="Arakawa K."/>
        </authorList>
    </citation>
    <scope>NUCLEOTIDE SEQUENCE [LARGE SCALE GENOMIC DNA]</scope>
</reference>
<name>A0A4Y2BUA9_ARAVE</name>
<feature type="non-terminal residue" evidence="1">
    <location>
        <position position="44"/>
    </location>
</feature>
<gene>
    <name evidence="1" type="ORF">AVEN_227103_1</name>
</gene>
<protein>
    <submittedName>
        <fullName evidence="1">Uncharacterized protein</fullName>
    </submittedName>
</protein>